<organism evidence="1 2">
    <name type="scientific">Pistacia integerrima</name>
    <dbReference type="NCBI Taxonomy" id="434235"/>
    <lineage>
        <taxon>Eukaryota</taxon>
        <taxon>Viridiplantae</taxon>
        <taxon>Streptophyta</taxon>
        <taxon>Embryophyta</taxon>
        <taxon>Tracheophyta</taxon>
        <taxon>Spermatophyta</taxon>
        <taxon>Magnoliopsida</taxon>
        <taxon>eudicotyledons</taxon>
        <taxon>Gunneridae</taxon>
        <taxon>Pentapetalae</taxon>
        <taxon>rosids</taxon>
        <taxon>malvids</taxon>
        <taxon>Sapindales</taxon>
        <taxon>Anacardiaceae</taxon>
        <taxon>Pistacia</taxon>
    </lineage>
</organism>
<keyword evidence="2" id="KW-1185">Reference proteome</keyword>
<sequence>MTMLRKINPTKKDGSVLGMPVTRLEILSFNVDENWGSFCHRIIFVVSYRILRHLSWLISTCTYLHYTSNLNFKVLSLEYPLFRSDEGLQHRGLTYRNLFNASVDAFVCTMEREVPLVVTETGWPMSTEQWCGGGCRECIGV</sequence>
<evidence type="ECO:0000313" key="2">
    <source>
        <dbReference type="Proteomes" id="UP001163603"/>
    </source>
</evidence>
<reference evidence="2" key="1">
    <citation type="journal article" date="2023" name="G3 (Bethesda)">
        <title>Genome assembly and association tests identify interacting loci associated with vigor, precocity, and sex in interspecific pistachio rootstocks.</title>
        <authorList>
            <person name="Palmer W."/>
            <person name="Jacygrad E."/>
            <person name="Sagayaradj S."/>
            <person name="Cavanaugh K."/>
            <person name="Han R."/>
            <person name="Bertier L."/>
            <person name="Beede B."/>
            <person name="Kafkas S."/>
            <person name="Golino D."/>
            <person name="Preece J."/>
            <person name="Michelmore R."/>
        </authorList>
    </citation>
    <scope>NUCLEOTIDE SEQUENCE [LARGE SCALE GENOMIC DNA]</scope>
</reference>
<comment type="caution">
    <text evidence="1">The sequence shown here is derived from an EMBL/GenBank/DDBJ whole genome shotgun (WGS) entry which is preliminary data.</text>
</comment>
<dbReference type="EMBL" id="CM047741">
    <property type="protein sequence ID" value="KAJ0038034.1"/>
    <property type="molecule type" value="Genomic_DNA"/>
</dbReference>
<proteinExistence type="predicted"/>
<evidence type="ECO:0000313" key="1">
    <source>
        <dbReference type="EMBL" id="KAJ0038034.1"/>
    </source>
</evidence>
<protein>
    <submittedName>
        <fullName evidence="1">Uncharacterized protein</fullName>
    </submittedName>
</protein>
<gene>
    <name evidence="1" type="ORF">Pint_22960</name>
</gene>
<name>A0ACC0YKT2_9ROSI</name>
<dbReference type="Proteomes" id="UP001163603">
    <property type="component" value="Chromosome 6"/>
</dbReference>
<accession>A0ACC0YKT2</accession>